<dbReference type="Pfam" id="PF14094">
    <property type="entry name" value="DUF4272"/>
    <property type="match status" value="1"/>
</dbReference>
<keyword evidence="3" id="KW-1185">Reference proteome</keyword>
<sequence>MSTKLTIYGSIQEEEIVPSIIKEEFNEKKYNVTENASYFYIKWRKYFKSCELKVSIKPLTEKAMNDLQQDFACRPMDNKELQLQILTQISYLNVAIHIEMKEDLNKELTQHFLRILHRIKGIAYLANGDLLDCNGDVIVYRNGTSGNAHFVVHAAKKFVRSESPHSNEGQQRKERSLSILTENHIPYIEHLPQLPPEAEITFRTKEEIAQRAVALLMIIQFACDVANHNNIEESREFMKQLLRKYNVEHAVTQREWDFLHSHNEGIETEAIQLIWQYEAYWVLIWALGFVEELSFPSDICNCDFAIKTVSNCTSFEEFYEKAVLRESAEILNEADLIYRYHWACVNARVNNSSEPGNLNESVVVERHRALNWLISYQQADWDHVRTDT</sequence>
<evidence type="ECO:0000313" key="2">
    <source>
        <dbReference type="EMBL" id="NEY80759.1"/>
    </source>
</evidence>
<dbReference type="InterPro" id="IPR025368">
    <property type="entry name" value="DUF4272"/>
</dbReference>
<evidence type="ECO:0000313" key="3">
    <source>
        <dbReference type="Proteomes" id="UP000472971"/>
    </source>
</evidence>
<dbReference type="Proteomes" id="UP000472971">
    <property type="component" value="Unassembled WGS sequence"/>
</dbReference>
<organism evidence="2 3">
    <name type="scientific">Bacillus aquiflavi</name>
    <dbReference type="NCBI Taxonomy" id="2672567"/>
    <lineage>
        <taxon>Bacteria</taxon>
        <taxon>Bacillati</taxon>
        <taxon>Bacillota</taxon>
        <taxon>Bacilli</taxon>
        <taxon>Bacillales</taxon>
        <taxon>Bacillaceae</taxon>
        <taxon>Bacillus</taxon>
    </lineage>
</organism>
<dbReference type="AlphaFoldDB" id="A0A6B3VRX3"/>
<evidence type="ECO:0000313" key="1">
    <source>
        <dbReference type="EMBL" id="MBA4536391.1"/>
    </source>
</evidence>
<reference evidence="1 4" key="2">
    <citation type="submission" date="2020-07" db="EMBL/GenBank/DDBJ databases">
        <authorList>
            <person name="Feng H."/>
        </authorList>
    </citation>
    <scope>NUCLEOTIDE SEQUENCE [LARGE SCALE GENOMIC DNA]</scope>
    <source>
        <strain evidence="4">s-12</strain>
        <strain evidence="1">S-12</strain>
    </source>
</reference>
<reference evidence="2 3" key="1">
    <citation type="submission" date="2020-02" db="EMBL/GenBank/DDBJ databases">
        <title>Bacillus aquiflavi sp. nov., isolated from yellow water of strong flavor Chinese baijiu in Yibin region of China.</title>
        <authorList>
            <person name="Xie J."/>
        </authorList>
    </citation>
    <scope>NUCLEOTIDE SEQUENCE [LARGE SCALE GENOMIC DNA]</scope>
    <source>
        <strain evidence="2 3">3H-10</strain>
    </source>
</reference>
<gene>
    <name evidence="2" type="ORF">G4D64_04305</name>
    <name evidence="1" type="ORF">H1Z61_04340</name>
</gene>
<proteinExistence type="predicted"/>
<dbReference type="Proteomes" id="UP000570010">
    <property type="component" value="Unassembled WGS sequence"/>
</dbReference>
<dbReference type="EMBL" id="JACEIO010000006">
    <property type="protein sequence ID" value="MBA4536391.1"/>
    <property type="molecule type" value="Genomic_DNA"/>
</dbReference>
<dbReference type="RefSeq" id="WP_163240472.1">
    <property type="nucleotide sequence ID" value="NZ_CP082780.1"/>
</dbReference>
<accession>A0A6B3VRX3</accession>
<name>A0A6B3VRX3_9BACI</name>
<comment type="caution">
    <text evidence="2">The sequence shown here is derived from an EMBL/GenBank/DDBJ whole genome shotgun (WGS) entry which is preliminary data.</text>
</comment>
<protein>
    <submittedName>
        <fullName evidence="2">DUF4272 domain-containing protein</fullName>
    </submittedName>
</protein>
<dbReference type="EMBL" id="JAAIWN010000006">
    <property type="protein sequence ID" value="NEY80759.1"/>
    <property type="molecule type" value="Genomic_DNA"/>
</dbReference>
<evidence type="ECO:0000313" key="4">
    <source>
        <dbReference type="Proteomes" id="UP000570010"/>
    </source>
</evidence>